<evidence type="ECO:0000256" key="1">
    <source>
        <dbReference type="SAM" id="Coils"/>
    </source>
</evidence>
<feature type="region of interest" description="Disordered" evidence="2">
    <location>
        <begin position="283"/>
        <end position="313"/>
    </location>
</feature>
<evidence type="ECO:0000313" key="5">
    <source>
        <dbReference type="Proteomes" id="UP001642484"/>
    </source>
</evidence>
<feature type="compositionally biased region" description="Basic and acidic residues" evidence="2">
    <location>
        <begin position="716"/>
        <end position="733"/>
    </location>
</feature>
<dbReference type="InterPro" id="IPR036397">
    <property type="entry name" value="RNaseH_sf"/>
</dbReference>
<evidence type="ECO:0000259" key="3">
    <source>
        <dbReference type="PROSITE" id="PS50994"/>
    </source>
</evidence>
<dbReference type="EMBL" id="CAXAMN010008424">
    <property type="protein sequence ID" value="CAK9025028.1"/>
    <property type="molecule type" value="Genomic_DNA"/>
</dbReference>
<name>A0ABP0KEB5_9DINO</name>
<dbReference type="PROSITE" id="PS50994">
    <property type="entry name" value="INTEGRASE"/>
    <property type="match status" value="1"/>
</dbReference>
<accession>A0ABP0KEB5</accession>
<proteinExistence type="predicted"/>
<organism evidence="4 5">
    <name type="scientific">Durusdinium trenchii</name>
    <dbReference type="NCBI Taxonomy" id="1381693"/>
    <lineage>
        <taxon>Eukaryota</taxon>
        <taxon>Sar</taxon>
        <taxon>Alveolata</taxon>
        <taxon>Dinophyceae</taxon>
        <taxon>Suessiales</taxon>
        <taxon>Symbiodiniaceae</taxon>
        <taxon>Durusdinium</taxon>
    </lineage>
</organism>
<dbReference type="InterPro" id="IPR012337">
    <property type="entry name" value="RNaseH-like_sf"/>
</dbReference>
<sequence>MKNATGDWIEASNVIPKDAVEIYVQVRHTRRGEFQDMWEDFKSSHFSRKERQMLSTAMKKMPAAGKVLSEVFCPPRITKILRKRGYDVGTSFDLLTGWDLSKPEERKAMWKALREERPEVILACPPCKAFSRMQAVNWGRMDPKKRVHLFQTGRERLHLAIAVLRWQLRRGGAILFEHPDGATSWQEPELQSLAASRGVQTVVCDQCMFGLNVDGAGLNRNRTRWLSNMPPVLEALEVKCDKSHFHVPLENGRPLLAQVYPDGLCQAISNGILKYLNGTSTYAMEEDQDEDEEEAQDELDPVPDEGPGDYNPTEEEKKAVMRVHRAVGHPQDREFIRFLRAARVRGEIVQWAAKKFKCDVCESKRHPKAPRPTALPRAYQPNRVLGLDLFYVPAPGDGKQTVPVLNVLDWGTNYQMCEVLLGKNPNEVWEAYMSTWARTFGHPEVITCDAGREFLGEFIQKAAAEGIVIHQIASKAPWQQGKTERHGGLFKELLEKARSEVVIQSTKDLKQLMVEVEQAKNRYSNRSGFAPIQRQIGQWPRLPTSIMSDEAIDPTLLNGVITDDLEKLHHMRNIARKAFCEHNAKNTLKRALRARPRVWVDYKPGEYVFVFRVPRMKKRKHGGPVDDASLSTKARWVGPGVVIAPDGANLWVSMLGELWKVAREQCRPATNDEKMGIEAVVQECQELVEELKRGSHRLGYKDLTQEEFPPEEDGGEGDREQQGRQDQHPRFEEAVEEVEYTPTQVEGEHEEDPEEAGQVKRRRSINEPEQEEAPLSRANSEASRAEARHHPGFPGGVPETPPVNVDRPPIDPMSHEVQEALRQSELDANRLDGVPGPTSGPIYRWQQRARQDHIAPYFEDQEWFLAEAEEAMEEENQTRQTKIRQLAKTRAEKDEWSLDWKNGTLTRHHRRKRKAKFDPKLNSDAPLPWTFLTERRETHVRKAHEGMMEEDDWQTPQRKSLDEWWKGKTVFYLKEIKEAKNYVAEKKGQDEGRPDASGPSSLIASKLSKLTIEDILQLNQVVTELKAHSELSLKVQPLKKMRLSVVTDASFANAGFHSQGGHLVLAHENNLRDGAAVTTNVLAWRSGKLQRIVNSTLAAETQSLSRGLAELLWIMVMVQELTDGTFNIKAWRSRLEGEELLVMSSELSERGLQESLAVVDAKSLYDHLSKDCLGGQDKRTAIEIQIIRQDLKELGGQVKWVDHLAMPADGLTKVLGSNAALYELINSGRFSIRPTEELMKKRAEARSAGQSNADIRRFGIKENTGCCESMYPDMSTVDPESSMPIRLDVQGP</sequence>
<protein>
    <recommendedName>
        <fullName evidence="3">Integrase catalytic domain-containing protein</fullName>
    </recommendedName>
</protein>
<gene>
    <name evidence="4" type="ORF">CCMP2556_LOCUS15862</name>
</gene>
<keyword evidence="1" id="KW-0175">Coiled coil</keyword>
<feature type="region of interest" description="Disordered" evidence="2">
    <location>
        <begin position="1271"/>
        <end position="1292"/>
    </location>
</feature>
<dbReference type="Proteomes" id="UP001642484">
    <property type="component" value="Unassembled WGS sequence"/>
</dbReference>
<comment type="caution">
    <text evidence="4">The sequence shown here is derived from an EMBL/GenBank/DDBJ whole genome shotgun (WGS) entry which is preliminary data.</text>
</comment>
<dbReference type="InterPro" id="IPR001584">
    <property type="entry name" value="Integrase_cat-core"/>
</dbReference>
<dbReference type="SUPFAM" id="SSF53098">
    <property type="entry name" value="Ribonuclease H-like"/>
    <property type="match status" value="1"/>
</dbReference>
<feature type="compositionally biased region" description="Acidic residues" evidence="2">
    <location>
        <begin position="284"/>
        <end position="307"/>
    </location>
</feature>
<dbReference type="Gene3D" id="3.30.420.10">
    <property type="entry name" value="Ribonuclease H-like superfamily/Ribonuclease H"/>
    <property type="match status" value="1"/>
</dbReference>
<feature type="region of interest" description="Disordered" evidence="2">
    <location>
        <begin position="698"/>
        <end position="808"/>
    </location>
</feature>
<reference evidence="4 5" key="1">
    <citation type="submission" date="2024-02" db="EMBL/GenBank/DDBJ databases">
        <authorList>
            <person name="Chen Y."/>
            <person name="Shah S."/>
            <person name="Dougan E. K."/>
            <person name="Thang M."/>
            <person name="Chan C."/>
        </authorList>
    </citation>
    <scope>NUCLEOTIDE SEQUENCE [LARGE SCALE GENOMIC DNA]</scope>
</reference>
<feature type="domain" description="Integrase catalytic" evidence="3">
    <location>
        <begin position="377"/>
        <end position="539"/>
    </location>
</feature>
<feature type="coiled-coil region" evidence="1">
    <location>
        <begin position="865"/>
        <end position="892"/>
    </location>
</feature>
<evidence type="ECO:0000256" key="2">
    <source>
        <dbReference type="SAM" id="MobiDB-lite"/>
    </source>
</evidence>
<keyword evidence="5" id="KW-1185">Reference proteome</keyword>
<evidence type="ECO:0000313" key="4">
    <source>
        <dbReference type="EMBL" id="CAK9025028.1"/>
    </source>
</evidence>